<dbReference type="EC" id="2.5.1.16" evidence="5"/>
<dbReference type="GO" id="GO:0004766">
    <property type="term" value="F:spermidine synthase activity"/>
    <property type="evidence" value="ECO:0007669"/>
    <property type="project" value="UniProtKB-UniRule"/>
</dbReference>
<dbReference type="GO" id="GO:0010487">
    <property type="term" value="F:thermospermine synthase activity"/>
    <property type="evidence" value="ECO:0007669"/>
    <property type="project" value="UniProtKB-ARBA"/>
</dbReference>
<evidence type="ECO:0000313" key="9">
    <source>
        <dbReference type="Proteomes" id="UP000233535"/>
    </source>
</evidence>
<comment type="catalytic activity">
    <reaction evidence="5">
        <text>S-adenosyl 3-(methylsulfanyl)propylamine + putrescine = S-methyl-5'-thioadenosine + spermidine + H(+)</text>
        <dbReference type="Rhea" id="RHEA:12721"/>
        <dbReference type="ChEBI" id="CHEBI:15378"/>
        <dbReference type="ChEBI" id="CHEBI:17509"/>
        <dbReference type="ChEBI" id="CHEBI:57443"/>
        <dbReference type="ChEBI" id="CHEBI:57834"/>
        <dbReference type="ChEBI" id="CHEBI:326268"/>
        <dbReference type="EC" id="2.5.1.16"/>
    </reaction>
</comment>
<dbReference type="NCBIfam" id="NF002956">
    <property type="entry name" value="PRK03612.1"/>
    <property type="match status" value="1"/>
</dbReference>
<dbReference type="InterPro" id="IPR030374">
    <property type="entry name" value="PABS"/>
</dbReference>
<dbReference type="PROSITE" id="PS01330">
    <property type="entry name" value="PABS_1"/>
    <property type="match status" value="1"/>
</dbReference>
<evidence type="ECO:0000256" key="1">
    <source>
        <dbReference type="ARBA" id="ARBA00007867"/>
    </source>
</evidence>
<protein>
    <recommendedName>
        <fullName evidence="5">Polyamine aminopropyltransferase</fullName>
    </recommendedName>
    <alternativeName>
        <fullName evidence="5">Putrescine aminopropyltransferase</fullName>
        <shortName evidence="5">PAPT</shortName>
    </alternativeName>
    <alternativeName>
        <fullName evidence="5">Spermidine synthase</fullName>
        <shortName evidence="5">SPDS</shortName>
        <shortName evidence="5">SPDSY</shortName>
        <ecNumber evidence="5">2.5.1.16</ecNumber>
    </alternativeName>
</protein>
<keyword evidence="2 5" id="KW-0808">Transferase</keyword>
<comment type="subcellular location">
    <subcellularLocation>
        <location evidence="5">Cell membrane</location>
        <topology evidence="5">Multi-pass membrane protein</topology>
    </subcellularLocation>
</comment>
<comment type="caution">
    <text evidence="8">The sequence shown here is derived from an EMBL/GenBank/DDBJ whole genome shotgun (WGS) entry which is preliminary data.</text>
</comment>
<evidence type="ECO:0000256" key="3">
    <source>
        <dbReference type="ARBA" id="ARBA00023066"/>
    </source>
</evidence>
<dbReference type="OrthoDB" id="9793120at2"/>
<dbReference type="PROSITE" id="PS51006">
    <property type="entry name" value="PABS_2"/>
    <property type="match status" value="1"/>
</dbReference>
<dbReference type="NCBIfam" id="NF037959">
    <property type="entry name" value="MFS_SpdSyn"/>
    <property type="match status" value="1"/>
</dbReference>
<dbReference type="GO" id="GO:0005886">
    <property type="term" value="C:plasma membrane"/>
    <property type="evidence" value="ECO:0007669"/>
    <property type="project" value="UniProtKB-SubCell"/>
</dbReference>
<dbReference type="PANTHER" id="PTHR43317:SF1">
    <property type="entry name" value="THERMOSPERMINE SYNTHASE ACAULIS5"/>
    <property type="match status" value="1"/>
</dbReference>
<evidence type="ECO:0000256" key="6">
    <source>
        <dbReference type="PROSITE-ProRule" id="PRU00354"/>
    </source>
</evidence>
<feature type="transmembrane region" description="Helical" evidence="5">
    <location>
        <begin position="103"/>
        <end position="124"/>
    </location>
</feature>
<evidence type="ECO:0000256" key="2">
    <source>
        <dbReference type="ARBA" id="ARBA00022679"/>
    </source>
</evidence>
<feature type="transmembrane region" description="Helical" evidence="5">
    <location>
        <begin position="73"/>
        <end position="97"/>
    </location>
</feature>
<comment type="subunit">
    <text evidence="5">Homodimer or homotetramer.</text>
</comment>
<keyword evidence="5" id="KW-0812">Transmembrane</keyword>
<feature type="transmembrane region" description="Helical" evidence="5">
    <location>
        <begin position="170"/>
        <end position="191"/>
    </location>
</feature>
<feature type="binding site" evidence="5">
    <location>
        <position position="272"/>
    </location>
    <ligand>
        <name>spermidine</name>
        <dbReference type="ChEBI" id="CHEBI:57834"/>
    </ligand>
</feature>
<dbReference type="CDD" id="cd02440">
    <property type="entry name" value="AdoMet_MTases"/>
    <property type="match status" value="1"/>
</dbReference>
<name>A0A2N3HXF2_9BACT</name>
<dbReference type="PANTHER" id="PTHR43317">
    <property type="entry name" value="THERMOSPERMINE SYNTHASE ACAULIS5"/>
    <property type="match status" value="1"/>
</dbReference>
<dbReference type="InterPro" id="IPR029063">
    <property type="entry name" value="SAM-dependent_MTases_sf"/>
</dbReference>
<dbReference type="SUPFAM" id="SSF53335">
    <property type="entry name" value="S-adenosyl-L-methionine-dependent methyltransferases"/>
    <property type="match status" value="1"/>
</dbReference>
<dbReference type="Proteomes" id="UP000233535">
    <property type="component" value="Unassembled WGS sequence"/>
</dbReference>
<reference evidence="8 9" key="1">
    <citation type="journal article" date="2017" name="Front. Microbiol.">
        <title>Labilibaculum manganireducens gen. nov., sp. nov. and Labilibaculum filiforme sp. nov., Novel Bacteroidetes Isolated from Subsurface Sediments of the Baltic Sea.</title>
        <authorList>
            <person name="Vandieken V."/>
            <person name="Marshall I.P."/>
            <person name="Niemann H."/>
            <person name="Engelen B."/>
            <person name="Cypionka H."/>
        </authorList>
    </citation>
    <scope>NUCLEOTIDE SEQUENCE [LARGE SCALE GENOMIC DNA]</scope>
    <source>
        <strain evidence="8 9">59.16B</strain>
    </source>
</reference>
<organism evidence="8 9">
    <name type="scientific">Labilibaculum filiforme</name>
    <dbReference type="NCBI Taxonomy" id="1940526"/>
    <lineage>
        <taxon>Bacteria</taxon>
        <taxon>Pseudomonadati</taxon>
        <taxon>Bacteroidota</taxon>
        <taxon>Bacteroidia</taxon>
        <taxon>Marinilabiliales</taxon>
        <taxon>Marinifilaceae</taxon>
        <taxon>Labilibaculum</taxon>
    </lineage>
</organism>
<dbReference type="FunFam" id="3.40.50.150:FF:000088">
    <property type="entry name" value="Polyamine aminopropyltransferase"/>
    <property type="match status" value="1"/>
</dbReference>
<keyword evidence="5" id="KW-0472">Membrane</keyword>
<feature type="transmembrane region" description="Helical" evidence="5">
    <location>
        <begin position="198"/>
        <end position="216"/>
    </location>
</feature>
<evidence type="ECO:0000256" key="4">
    <source>
        <dbReference type="ARBA" id="ARBA00023115"/>
    </source>
</evidence>
<dbReference type="UniPathway" id="UPA00248">
    <property type="reaction ID" value="UER00314"/>
</dbReference>
<comment type="pathway">
    <text evidence="5">Amine and polyamine biosynthesis; spermidine biosynthesis; spermidine from putrescine: step 1/1.</text>
</comment>
<dbReference type="EMBL" id="MVDD01000007">
    <property type="protein sequence ID" value="PKQ62742.1"/>
    <property type="molecule type" value="Genomic_DNA"/>
</dbReference>
<dbReference type="InterPro" id="IPR030373">
    <property type="entry name" value="PABS_CS"/>
</dbReference>
<keyword evidence="9" id="KW-1185">Reference proteome</keyword>
<dbReference type="AlphaFoldDB" id="A0A2N3HXF2"/>
<keyword evidence="3 5" id="KW-0745">Spermidine biosynthesis</keyword>
<feature type="binding site" evidence="5">
    <location>
        <position position="316"/>
    </location>
    <ligand>
        <name>S-methyl-5'-thioadenosine</name>
        <dbReference type="ChEBI" id="CHEBI:17509"/>
    </ligand>
</feature>
<feature type="domain" description="PABS" evidence="7">
    <location>
        <begin position="205"/>
        <end position="447"/>
    </location>
</feature>
<evidence type="ECO:0000259" key="7">
    <source>
        <dbReference type="PROSITE" id="PS51006"/>
    </source>
</evidence>
<dbReference type="HAMAP" id="MF_00198">
    <property type="entry name" value="Spermidine_synth"/>
    <property type="match status" value="1"/>
</dbReference>
<gene>
    <name evidence="5" type="primary">speE</name>
    <name evidence="8" type="ORF">BZG02_11065</name>
</gene>
<feature type="binding site" evidence="5">
    <location>
        <position position="296"/>
    </location>
    <ligand>
        <name>spermidine</name>
        <dbReference type="ChEBI" id="CHEBI:57834"/>
    </ligand>
</feature>
<dbReference type="GO" id="GO:0008295">
    <property type="term" value="P:spermidine biosynthetic process"/>
    <property type="evidence" value="ECO:0007669"/>
    <property type="project" value="UniProtKB-UniRule"/>
</dbReference>
<dbReference type="Gene3D" id="3.40.50.150">
    <property type="entry name" value="Vaccinia Virus protein VP39"/>
    <property type="match status" value="1"/>
</dbReference>
<comment type="similarity">
    <text evidence="1 5">Belongs to the spermidine/spermine synthase family.</text>
</comment>
<keyword evidence="4 5" id="KW-0620">Polyamine biosynthesis</keyword>
<feature type="transmembrane region" description="Helical" evidence="5">
    <location>
        <begin position="145"/>
        <end position="164"/>
    </location>
</feature>
<comment type="function">
    <text evidence="5">Catalyzes the irreversible transfer of a propylamine group from the amino donor S-adenosylmethioninamine (decarboxy-AdoMet) to putrescine (1,4-diaminobutane) to yield spermidine.</text>
</comment>
<evidence type="ECO:0000313" key="8">
    <source>
        <dbReference type="EMBL" id="PKQ62742.1"/>
    </source>
</evidence>
<accession>A0A2N3HXF2</accession>
<evidence type="ECO:0000256" key="5">
    <source>
        <dbReference type="HAMAP-Rule" id="MF_00198"/>
    </source>
</evidence>
<keyword evidence="5" id="KW-1003">Cell membrane</keyword>
<sequence length="515" mass="58562">MKVFKNKSTLLKAAIFATGFSGVVAEYILSTLAQYFLGNSVLHWVMIISLMLFSMGLGSRITKNFESRLLKRFLILEFALSFIVSFAALLVYTASAYTQSIGILIYSLAICIGLLIGMEIPLVIRINDDYEKLRFNISNILENDYYGSLLGGIFFAFVGLPIFGLIYTPFILGFVNFSVSIVVLIFLWDLLDTADKKLLVGIGVFIMLSLTSGIFVTDPIITYGEQQKYSDKVVYTEQTKYQRIVITKWKNDYWLYLNGNEQLCTRDELMYHEPLVHPAMSLHPNPVNVLVLGGGDGCAVREILKYPKVEKITLVDLDPAMTNLGKTHPILTEMNQHSLSDEKVEVLNDDGYKFLLSVDDYYDVIIIDLPDPRSIELGRLYSHEFYKLCYKHMRPGGVIVTQAGSPYFATQAFCCILETMKSAGFETVPMHNQVITLGEWGWSLGVKEFLGENVKKKLQNTDIEVPTRWINKEAMTLITSFGKDFYPWEKDSVAINRIHEPVLQKYYLKGNWDLY</sequence>
<proteinExistence type="inferred from homology"/>
<feature type="binding site" evidence="5">
    <location>
        <position position="242"/>
    </location>
    <ligand>
        <name>S-methyl-5'-thioadenosine</name>
        <dbReference type="ChEBI" id="CHEBI:17509"/>
    </ligand>
</feature>
<feature type="active site" description="Proton acceptor" evidence="5 6">
    <location>
        <position position="368"/>
    </location>
</feature>
<feature type="transmembrane region" description="Helical" evidence="5">
    <location>
        <begin position="41"/>
        <end position="61"/>
    </location>
</feature>
<feature type="binding site" evidence="5">
    <location>
        <begin position="350"/>
        <end position="351"/>
    </location>
    <ligand>
        <name>S-methyl-5'-thioadenosine</name>
        <dbReference type="ChEBI" id="CHEBI:17509"/>
    </ligand>
</feature>
<dbReference type="InterPro" id="IPR001045">
    <property type="entry name" value="Spermi_synthase"/>
</dbReference>
<dbReference type="Pfam" id="PF01564">
    <property type="entry name" value="Spermine_synth"/>
    <property type="match status" value="1"/>
</dbReference>
<keyword evidence="5" id="KW-1133">Transmembrane helix</keyword>
<comment type="caution">
    <text evidence="5">Lacks conserved residue(s) required for the propagation of feature annotation.</text>
</comment>